<evidence type="ECO:0000313" key="4">
    <source>
        <dbReference type="Proteomes" id="UP000515947"/>
    </source>
</evidence>
<dbReference type="Gene3D" id="3.40.50.2000">
    <property type="entry name" value="Glycogen Phosphorylase B"/>
    <property type="match status" value="1"/>
</dbReference>
<dbReference type="KEGG" id="nmes:H9L09_06265"/>
<dbReference type="Proteomes" id="UP000515947">
    <property type="component" value="Chromosome"/>
</dbReference>
<dbReference type="SUPFAM" id="SSF53756">
    <property type="entry name" value="UDP-Glycosyltransferase/glycogen phosphorylase"/>
    <property type="match status" value="1"/>
</dbReference>
<reference evidence="3 4" key="1">
    <citation type="submission" date="2020-08" db="EMBL/GenBank/DDBJ databases">
        <title>Genome sequence of Nocardioides mesophilus KACC 16243T.</title>
        <authorList>
            <person name="Hyun D.-W."/>
            <person name="Bae J.-W."/>
        </authorList>
    </citation>
    <scope>NUCLEOTIDE SEQUENCE [LARGE SCALE GENOMIC DNA]</scope>
    <source>
        <strain evidence="3 4">KACC 16243</strain>
    </source>
</reference>
<feature type="domain" description="Glycosyl transferase family 1" evidence="2">
    <location>
        <begin position="73"/>
        <end position="195"/>
    </location>
</feature>
<sequence>MHDTMVLDHWRLFDFGYVIFAKMLFSLSAKNSTVVVTPSEHSKRQITRRWPHLDVRVIPWPTFRARASAPRSAPGSNEIVLIASCDKHKRIPMAIRSVDRARRLADGHLRLTIVGKSGNDVEAITQAISEVDGGWLTWIKTGVPQKDLDTLISEAFCVLSTSLDEGFCLPLLEAGSAGVPVVHTGRGAMPEVVGQSPLGDQAGTEEDQIALRLVALLDRPTWAGAARRAHHETQRFSPSVFESQWGALLNEVATRA</sequence>
<dbReference type="Pfam" id="PF00534">
    <property type="entry name" value="Glycos_transf_1"/>
    <property type="match status" value="1"/>
</dbReference>
<dbReference type="GO" id="GO:0016757">
    <property type="term" value="F:glycosyltransferase activity"/>
    <property type="evidence" value="ECO:0007669"/>
    <property type="project" value="InterPro"/>
</dbReference>
<proteinExistence type="predicted"/>
<name>A0A7G9REF7_9ACTN</name>
<dbReference type="InterPro" id="IPR001296">
    <property type="entry name" value="Glyco_trans_1"/>
</dbReference>
<dbReference type="EMBL" id="CP060713">
    <property type="protein sequence ID" value="QNN53982.1"/>
    <property type="molecule type" value="Genomic_DNA"/>
</dbReference>
<evidence type="ECO:0000256" key="1">
    <source>
        <dbReference type="ARBA" id="ARBA00022679"/>
    </source>
</evidence>
<dbReference type="PANTHER" id="PTHR46401:SF2">
    <property type="entry name" value="GLYCOSYLTRANSFERASE WBBK-RELATED"/>
    <property type="match status" value="1"/>
</dbReference>
<keyword evidence="1 3" id="KW-0808">Transferase</keyword>
<dbReference type="PANTHER" id="PTHR46401">
    <property type="entry name" value="GLYCOSYLTRANSFERASE WBBK-RELATED"/>
    <property type="match status" value="1"/>
</dbReference>
<dbReference type="GO" id="GO:0009103">
    <property type="term" value="P:lipopolysaccharide biosynthetic process"/>
    <property type="evidence" value="ECO:0007669"/>
    <property type="project" value="TreeGrafter"/>
</dbReference>
<protein>
    <submittedName>
        <fullName evidence="3">Glycosyltransferase</fullName>
    </submittedName>
</protein>
<accession>A0A7G9REF7</accession>
<evidence type="ECO:0000313" key="3">
    <source>
        <dbReference type="EMBL" id="QNN53982.1"/>
    </source>
</evidence>
<evidence type="ECO:0000259" key="2">
    <source>
        <dbReference type="Pfam" id="PF00534"/>
    </source>
</evidence>
<keyword evidence="4" id="KW-1185">Reference proteome</keyword>
<organism evidence="3 4">
    <name type="scientific">Nocardioides mesophilus</name>
    <dbReference type="NCBI Taxonomy" id="433659"/>
    <lineage>
        <taxon>Bacteria</taxon>
        <taxon>Bacillati</taxon>
        <taxon>Actinomycetota</taxon>
        <taxon>Actinomycetes</taxon>
        <taxon>Propionibacteriales</taxon>
        <taxon>Nocardioidaceae</taxon>
        <taxon>Nocardioides</taxon>
    </lineage>
</organism>
<gene>
    <name evidence="3" type="ORF">H9L09_06265</name>
</gene>
<dbReference type="AlphaFoldDB" id="A0A7G9REF7"/>